<feature type="compositionally biased region" description="Acidic residues" evidence="1">
    <location>
        <begin position="526"/>
        <end position="535"/>
    </location>
</feature>
<dbReference type="EMBL" id="JBBPEH010000005">
    <property type="protein sequence ID" value="KAK7538287.1"/>
    <property type="molecule type" value="Genomic_DNA"/>
</dbReference>
<dbReference type="Proteomes" id="UP001360953">
    <property type="component" value="Unassembled WGS sequence"/>
</dbReference>
<evidence type="ECO:0000313" key="2">
    <source>
        <dbReference type="EMBL" id="KAK7538287.1"/>
    </source>
</evidence>
<proteinExistence type="predicted"/>
<sequence>MAARSQIAASIQAFADGAGSEAARDERIEDIMDICRMIKSRTWNGNGLGDITNAVELHPVTSGFEAANKRQGAANTARATNKRPASQLPTGDEAPSSKRRTAGSRAATNSINQEAKGQKLRPSPDAGNSQETLAEEPEDEPDRVPVSFQLAVDRAKFPDSRMTFYDGGESIVDLSHTALQNLAHRPLTTAKELKDVEYVRDATIYLCKVLGIAGIEALRRKMSHLRESRPVPSSQEPITSAVDVPTELRMILQNLFTGAGYLASFENKEYVLCKSAAELARLWHLLKERLAREDDEYTGFIEQNEDCRMLKRDNRNRTNEALCLGWLTLQYHPHARHHASGIRTKEFAKAREQIKHKIGAGEHMMLLEDYFGDAVFLLILPGWTGIFKKGRCQFTQQVLDDIFLEHCPDLPAICRQLAPAASGFDQEGGSLPKFEFEIPGALDGGNLSLAHLLSTVEGGANPFRSENDAPGTVMAVGLAGATAGADPVLGPTSGVDPTTASFAASEHEKEHTSGWSNNPAVIQDESAVEESEDPNDTSPASNFTEDEDEEDY</sequence>
<feature type="compositionally biased region" description="Polar residues" evidence="1">
    <location>
        <begin position="106"/>
        <end position="115"/>
    </location>
</feature>
<keyword evidence="3" id="KW-1185">Reference proteome</keyword>
<feature type="compositionally biased region" description="Polar residues" evidence="1">
    <location>
        <begin position="73"/>
        <end position="89"/>
    </location>
</feature>
<dbReference type="RefSeq" id="XP_066655974.1">
    <property type="nucleotide sequence ID" value="XM_066798115.1"/>
</dbReference>
<feature type="region of interest" description="Disordered" evidence="1">
    <location>
        <begin position="487"/>
        <end position="552"/>
    </location>
</feature>
<organism evidence="2 3">
    <name type="scientific">Phyllosticta citribraziliensis</name>
    <dbReference type="NCBI Taxonomy" id="989973"/>
    <lineage>
        <taxon>Eukaryota</taxon>
        <taxon>Fungi</taxon>
        <taxon>Dikarya</taxon>
        <taxon>Ascomycota</taxon>
        <taxon>Pezizomycotina</taxon>
        <taxon>Dothideomycetes</taxon>
        <taxon>Dothideomycetes incertae sedis</taxon>
        <taxon>Botryosphaeriales</taxon>
        <taxon>Phyllostictaceae</taxon>
        <taxon>Phyllosticta</taxon>
    </lineage>
</organism>
<feature type="region of interest" description="Disordered" evidence="1">
    <location>
        <begin position="66"/>
        <end position="144"/>
    </location>
</feature>
<evidence type="ECO:0000313" key="3">
    <source>
        <dbReference type="Proteomes" id="UP001360953"/>
    </source>
</evidence>
<name>A0ABR1LSY4_9PEZI</name>
<dbReference type="GeneID" id="92031021"/>
<gene>
    <name evidence="2" type="ORF">J3D65DRAFT_602314</name>
</gene>
<reference evidence="2 3" key="1">
    <citation type="submission" date="2024-04" db="EMBL/GenBank/DDBJ databases">
        <title>Phyllosticta paracitricarpa is synonymous to the EU quarantine fungus P. citricarpa based on phylogenomic analyses.</title>
        <authorList>
            <consortium name="Lawrence Berkeley National Laboratory"/>
            <person name="Van ingen-buijs V.A."/>
            <person name="Van westerhoven A.C."/>
            <person name="Haridas S."/>
            <person name="Skiadas P."/>
            <person name="Martin F."/>
            <person name="Groenewald J.Z."/>
            <person name="Crous P.W."/>
            <person name="Seidl M.F."/>
        </authorList>
    </citation>
    <scope>NUCLEOTIDE SEQUENCE [LARGE SCALE GENOMIC DNA]</scope>
    <source>
        <strain evidence="2 3">CPC 17464</strain>
    </source>
</reference>
<accession>A0ABR1LSY4</accession>
<evidence type="ECO:0000256" key="1">
    <source>
        <dbReference type="SAM" id="MobiDB-lite"/>
    </source>
</evidence>
<protein>
    <submittedName>
        <fullName evidence="2">Uncharacterized protein</fullName>
    </submittedName>
</protein>
<comment type="caution">
    <text evidence="2">The sequence shown here is derived from an EMBL/GenBank/DDBJ whole genome shotgun (WGS) entry which is preliminary data.</text>
</comment>